<accession>F8MAT6</accession>
<name>F8MAT6_NEUT8</name>
<proteinExistence type="predicted"/>
<evidence type="ECO:0000313" key="2">
    <source>
        <dbReference type="Proteomes" id="UP000008065"/>
    </source>
</evidence>
<sequence length="71" mass="8678">MSNTIELPTDLDTSLALKFIPIIEFQENFSNFEEWEHSIRFCLRYHDLLEFIEGNQESQLSDDEYRRRRCF</sequence>
<protein>
    <submittedName>
        <fullName evidence="1">Uncharacterized protein</fullName>
    </submittedName>
</protein>
<organism evidence="1 2">
    <name type="scientific">Neurospora tetrasperma (strain FGSC 2508 / ATCC MYA-4615 / P0657)</name>
    <dbReference type="NCBI Taxonomy" id="510951"/>
    <lineage>
        <taxon>Eukaryota</taxon>
        <taxon>Fungi</taxon>
        <taxon>Dikarya</taxon>
        <taxon>Ascomycota</taxon>
        <taxon>Pezizomycotina</taxon>
        <taxon>Sordariomycetes</taxon>
        <taxon>Sordariomycetidae</taxon>
        <taxon>Sordariales</taxon>
        <taxon>Sordariaceae</taxon>
        <taxon>Neurospora</taxon>
    </lineage>
</organism>
<dbReference type="OrthoDB" id="10471232at2759"/>
<dbReference type="GeneID" id="20826342"/>
<feature type="non-terminal residue" evidence="1">
    <location>
        <position position="71"/>
    </location>
</feature>
<reference evidence="2" key="1">
    <citation type="journal article" date="2011" name="Genetics">
        <title>Massive changes in genome architecture accompany the transition to self-fertility in the filamentous fungus Neurospora tetrasperma.</title>
        <authorList>
            <person name="Ellison C.E."/>
            <person name="Stajich J.E."/>
            <person name="Jacobson D.J."/>
            <person name="Natvig D.O."/>
            <person name="Lapidus A."/>
            <person name="Foster B."/>
            <person name="Aerts A."/>
            <person name="Riley R."/>
            <person name="Lindquist E.A."/>
            <person name="Grigoriev I.V."/>
            <person name="Taylor J.W."/>
        </authorList>
    </citation>
    <scope>NUCLEOTIDE SEQUENCE [LARGE SCALE GENOMIC DNA]</scope>
    <source>
        <strain evidence="2">FGSC 2508 / P0657</strain>
    </source>
</reference>
<dbReference type="VEuPathDB" id="FungiDB:NEUTE1DRAFT_143632"/>
<dbReference type="HOGENOM" id="CLU_187045_0_0_1"/>
<dbReference type="AlphaFoldDB" id="F8MAT6"/>
<dbReference type="KEGG" id="nte:NEUTE1DRAFT143632"/>
<keyword evidence="2" id="KW-1185">Reference proteome</keyword>
<gene>
    <name evidence="1" type="ORF">NEUTE1DRAFT_143632</name>
</gene>
<evidence type="ECO:0000313" key="1">
    <source>
        <dbReference type="EMBL" id="EGO60154.1"/>
    </source>
</evidence>
<dbReference type="Proteomes" id="UP000008065">
    <property type="component" value="Unassembled WGS sequence"/>
</dbReference>
<dbReference type="EMBL" id="GL891302">
    <property type="protein sequence ID" value="EGO60154.1"/>
    <property type="molecule type" value="Genomic_DNA"/>
</dbReference>
<dbReference type="RefSeq" id="XP_009847503.1">
    <property type="nucleotide sequence ID" value="XM_009849201.1"/>
</dbReference>